<comment type="caution">
    <text evidence="1">The sequence shown here is derived from an EMBL/GenBank/DDBJ whole genome shotgun (WGS) entry which is preliminary data.</text>
</comment>
<proteinExistence type="predicted"/>
<gene>
    <name evidence="1" type="ORF">ACD_80C00111G0008</name>
</gene>
<protein>
    <submittedName>
        <fullName evidence="1">Uncharacterized protein</fullName>
    </submittedName>
</protein>
<evidence type="ECO:0000313" key="1">
    <source>
        <dbReference type="EMBL" id="EKD25171.1"/>
    </source>
</evidence>
<dbReference type="AlphaFoldDB" id="K1XJ39"/>
<organism evidence="1">
    <name type="scientific">uncultured bacterium</name>
    <name type="common">gcode 4</name>
    <dbReference type="NCBI Taxonomy" id="1234023"/>
    <lineage>
        <taxon>Bacteria</taxon>
        <taxon>environmental samples</taxon>
    </lineage>
</organism>
<dbReference type="EMBL" id="AMFJ01036118">
    <property type="protein sequence ID" value="EKD25171.1"/>
    <property type="molecule type" value="Genomic_DNA"/>
</dbReference>
<accession>K1XJ39</accession>
<name>K1XJ39_9BACT</name>
<sequence length="123" mass="14696">MSLRIAYTDERRILAIARPTDEAKLLKTKEVIVKNWYYKQPQELESFLKAYPDKEDDILKAFAYWVMQKVMGFNENQNQYGTLKRELQNFSKRLFTALRSIAGRIGEQIKKFIRPQKKIKTIY</sequence>
<reference evidence="1" key="1">
    <citation type="journal article" date="2012" name="Science">
        <title>Fermentation, hydrogen, and sulfur metabolism in multiple uncultivated bacterial phyla.</title>
        <authorList>
            <person name="Wrighton K.C."/>
            <person name="Thomas B.C."/>
            <person name="Sharon I."/>
            <person name="Miller C.S."/>
            <person name="Castelle C.J."/>
            <person name="VerBerkmoes N.C."/>
            <person name="Wilkins M.J."/>
            <person name="Hettich R.L."/>
            <person name="Lipton M.S."/>
            <person name="Williams K.H."/>
            <person name="Long P.E."/>
            <person name="Banfield J.F."/>
        </authorList>
    </citation>
    <scope>NUCLEOTIDE SEQUENCE [LARGE SCALE GENOMIC DNA]</scope>
</reference>